<gene>
    <name evidence="2" type="ORF">WICPIJ_008054</name>
</gene>
<dbReference type="Proteomes" id="UP000774326">
    <property type="component" value="Unassembled WGS sequence"/>
</dbReference>
<dbReference type="EMBL" id="JAEUBG010004644">
    <property type="protein sequence ID" value="KAH3680969.1"/>
    <property type="molecule type" value="Genomic_DNA"/>
</dbReference>
<accession>A0A9P8Q1A2</accession>
<feature type="region of interest" description="Disordered" evidence="1">
    <location>
        <begin position="624"/>
        <end position="646"/>
    </location>
</feature>
<dbReference type="AlphaFoldDB" id="A0A9P8Q1A2"/>
<name>A0A9P8Q1A2_WICPI</name>
<proteinExistence type="predicted"/>
<sequence>MLLSLLWAAEGLWNAPEETCESRGDPLIGCDLVDLCLWEELLVTSLLFWNCIGVTGICVCISKRWFLCTCYTVKQINILITVLYLLKSSSSHIKKSTTSSTQLSNWSSTSRSRCRLPHHTSTSITLSKHIALWLTSNRGTTTTKTESKTLTLTLWLRWSWTPNAFGCGVDVWPKLKVEAEGGVPAVGLLPNWKPPLVGFVAGKAGLAKLKDLSEFGVDAVGILVTPKLKGDLVVEGAAAPNRDAGLISGLEANDGRFVAEEDWLKAGFAVLVAVVAPKPKDGGADVSLVAPSNFGRAVAPKENPAFKENAEAVLVASVFSVEAPNEDPVVAAGSLFFSPNFGNELDPNANVGLEEESSFFSVDKVGIAVEPKENAGFVVDSSFFSELEVAPNEKDGFATSSFFSVVKDGKEAAPKEKAGFGASSFFSLVDSDGIEAEPKEKEGFAAAAVVSSFFSEFKAGNLAEPNEKAGLSLDSVLKEGNAVDPNEKAGLSAAEVAIALEDSSLSDVNFGKDAAPPKEKAAGLAESSFFSVVEEPAKENDGFEVDSSFLSEAVELPNAKVGLVPSSFFSAVVEPKEKEGLEADSEAAPKLNEGLAASLEASDVNAGNFASSFFSSVAVLDGRPKDSDGFGSDSDLEAPPNENNEDGLTVVSVDEAAEGAPKENAGFVTDSISFFSAGRENNEGEGLEADASSLLSLEEEPKEKAGLEGSGLSELVAVADEEPKEKAAFLLPSSISVILAEEDGPANENEGLDSDFGSAVSAAPSLNPNDGFGSAVSTSLAGVEDICESSILSLLKKLKPELGSTAIVFLEPFNKLSTAELSVLWNFNFNSWISLVS</sequence>
<keyword evidence="3" id="KW-1185">Reference proteome</keyword>
<protein>
    <submittedName>
        <fullName evidence="2">Uncharacterized protein</fullName>
    </submittedName>
</protein>
<organism evidence="2 3">
    <name type="scientific">Wickerhamomyces pijperi</name>
    <name type="common">Yeast</name>
    <name type="synonym">Pichia pijperi</name>
    <dbReference type="NCBI Taxonomy" id="599730"/>
    <lineage>
        <taxon>Eukaryota</taxon>
        <taxon>Fungi</taxon>
        <taxon>Dikarya</taxon>
        <taxon>Ascomycota</taxon>
        <taxon>Saccharomycotina</taxon>
        <taxon>Saccharomycetes</taxon>
        <taxon>Phaffomycetales</taxon>
        <taxon>Wickerhamomycetaceae</taxon>
        <taxon>Wickerhamomyces</taxon>
    </lineage>
</organism>
<evidence type="ECO:0000313" key="2">
    <source>
        <dbReference type="EMBL" id="KAH3680969.1"/>
    </source>
</evidence>
<evidence type="ECO:0000313" key="3">
    <source>
        <dbReference type="Proteomes" id="UP000774326"/>
    </source>
</evidence>
<reference evidence="2" key="2">
    <citation type="submission" date="2021-01" db="EMBL/GenBank/DDBJ databases">
        <authorList>
            <person name="Schikora-Tamarit M.A."/>
        </authorList>
    </citation>
    <scope>NUCLEOTIDE SEQUENCE</scope>
    <source>
        <strain evidence="2">CBS2887</strain>
    </source>
</reference>
<evidence type="ECO:0000256" key="1">
    <source>
        <dbReference type="SAM" id="MobiDB-lite"/>
    </source>
</evidence>
<reference evidence="2" key="1">
    <citation type="journal article" date="2021" name="Open Biol.">
        <title>Shared evolutionary footprints suggest mitochondrial oxidative damage underlies multiple complex I losses in fungi.</title>
        <authorList>
            <person name="Schikora-Tamarit M.A."/>
            <person name="Marcet-Houben M."/>
            <person name="Nosek J."/>
            <person name="Gabaldon T."/>
        </authorList>
    </citation>
    <scope>NUCLEOTIDE SEQUENCE</scope>
    <source>
        <strain evidence="2">CBS2887</strain>
    </source>
</reference>
<comment type="caution">
    <text evidence="2">The sequence shown here is derived from an EMBL/GenBank/DDBJ whole genome shotgun (WGS) entry which is preliminary data.</text>
</comment>